<dbReference type="EMBL" id="CP017715">
    <property type="protein sequence ID" value="AOY88479.1"/>
    <property type="molecule type" value="Genomic_DNA"/>
</dbReference>
<evidence type="ECO:0000256" key="2">
    <source>
        <dbReference type="ARBA" id="ARBA00022448"/>
    </source>
</evidence>
<dbReference type="GO" id="GO:0005886">
    <property type="term" value="C:plasma membrane"/>
    <property type="evidence" value="ECO:0007669"/>
    <property type="project" value="UniProtKB-SubCell"/>
</dbReference>
<comment type="subcellular location">
    <subcellularLocation>
        <location evidence="6">Cell inner membrane</location>
        <topology evidence="6">Peripheral membrane protein</topology>
    </subcellularLocation>
</comment>
<dbReference type="GO" id="GO:0005524">
    <property type="term" value="F:ATP binding"/>
    <property type="evidence" value="ECO:0007669"/>
    <property type="project" value="UniProtKB-UniRule"/>
</dbReference>
<dbReference type="SMART" id="SM00382">
    <property type="entry name" value="AAA"/>
    <property type="match status" value="1"/>
</dbReference>
<dbReference type="InterPro" id="IPR046342">
    <property type="entry name" value="CBS_dom_sf"/>
</dbReference>
<evidence type="ECO:0000256" key="1">
    <source>
        <dbReference type="ARBA" id="ARBA00005417"/>
    </source>
</evidence>
<evidence type="ECO:0000256" key="4">
    <source>
        <dbReference type="ARBA" id="ARBA00022741"/>
    </source>
</evidence>
<dbReference type="Gene3D" id="3.40.50.300">
    <property type="entry name" value="P-loop containing nucleotide triphosphate hydrolases"/>
    <property type="match status" value="1"/>
</dbReference>
<dbReference type="PROSITE" id="PS50893">
    <property type="entry name" value="ABC_TRANSPORTER_2"/>
    <property type="match status" value="1"/>
</dbReference>
<comment type="subunit">
    <text evidence="6">The complex is probably composed of two ATP-binding proteins, two transmembrane proteins and a solute-binding protein.</text>
</comment>
<keyword evidence="5 6" id="KW-0067">ATP-binding</keyword>
<dbReference type="InterPro" id="IPR000644">
    <property type="entry name" value="CBS_dom"/>
</dbReference>
<keyword evidence="3" id="KW-0677">Repeat</keyword>
<dbReference type="KEGG" id="msq:BKP64_10065"/>
<comment type="catalytic activity">
    <reaction evidence="6">
        <text>a quaternary ammonium(out) + ATP + H2O = a quaternary ammonium(in) + ADP + phosphate + H(+)</text>
        <dbReference type="Rhea" id="RHEA:11036"/>
        <dbReference type="ChEBI" id="CHEBI:15377"/>
        <dbReference type="ChEBI" id="CHEBI:15378"/>
        <dbReference type="ChEBI" id="CHEBI:30616"/>
        <dbReference type="ChEBI" id="CHEBI:35267"/>
        <dbReference type="ChEBI" id="CHEBI:43474"/>
        <dbReference type="ChEBI" id="CHEBI:456216"/>
    </reaction>
</comment>
<dbReference type="InterPro" id="IPR003439">
    <property type="entry name" value="ABC_transporter-like_ATP-bd"/>
</dbReference>
<dbReference type="PROSITE" id="PS00211">
    <property type="entry name" value="ABC_TRANSPORTER_1"/>
    <property type="match status" value="1"/>
</dbReference>
<dbReference type="Gene3D" id="3.90.1280.20">
    <property type="match status" value="1"/>
</dbReference>
<sequence>MITLDNLTKIFDTDRGVVTAADHINMEVPQGEICVLLGPSGCGKTTTLKMVNRIITPTSGRVLINGQDTTDQDTVSLRRNIGYVIQQIGLFPNMTIEENISIVPKLIGWEKSRYLRRASELLEMVALDPAIFLKRYPNELSGGQQQRVGVIRALAADPPVMLMDEPFGAIDPINREVIQDEFLKLHRELKKTIMFVSHDIDEAVKMADRIAVFKDGRLIQYDTPDDLLSHPINDFVKGFVGRDRALKRLQLVTVNEVLDSESSVVTAEDSLTTALQRMDAAGYERAIILVDGSERPVGYVSRSVASTAKGKCGQHSYNLRTLVRPEDDLRTVASKMFTHDATWLPCVSEQGKLLGVVTQRGITRYLGATYKSSRAGEQGLGHIQVAT</sequence>
<dbReference type="InterPro" id="IPR005892">
    <property type="entry name" value="Gly-betaine_transp_ATP-bd"/>
</dbReference>
<dbReference type="PANTHER" id="PTHR43117">
    <property type="entry name" value="OSMOPROTECTANT IMPORT ATP-BINDING PROTEIN OSMV"/>
    <property type="match status" value="1"/>
</dbReference>
<evidence type="ECO:0000256" key="5">
    <source>
        <dbReference type="ARBA" id="ARBA00022840"/>
    </source>
</evidence>
<evidence type="ECO:0000256" key="3">
    <source>
        <dbReference type="ARBA" id="ARBA00022737"/>
    </source>
</evidence>
<protein>
    <recommendedName>
        <fullName evidence="6">Quaternary amine transport ATP-binding protein</fullName>
        <ecNumber evidence="6">7.6.2.9</ecNumber>
    </recommendedName>
</protein>
<keyword evidence="6" id="KW-0472">Membrane</keyword>
<gene>
    <name evidence="8" type="ORF">BKP64_10065</name>
</gene>
<keyword evidence="6" id="KW-1003">Cell membrane</keyword>
<dbReference type="NCBIfam" id="TIGR01186">
    <property type="entry name" value="proV"/>
    <property type="match status" value="1"/>
</dbReference>
<dbReference type="GO" id="GO:0031460">
    <property type="term" value="P:glycine betaine transport"/>
    <property type="evidence" value="ECO:0007669"/>
    <property type="project" value="InterPro"/>
</dbReference>
<evidence type="ECO:0000256" key="6">
    <source>
        <dbReference type="RuleBase" id="RU369116"/>
    </source>
</evidence>
<dbReference type="SUPFAM" id="SSF52540">
    <property type="entry name" value="P-loop containing nucleoside triphosphate hydrolases"/>
    <property type="match status" value="1"/>
</dbReference>
<dbReference type="RefSeq" id="WP_070969287.1">
    <property type="nucleotide sequence ID" value="NZ_CP017715.1"/>
</dbReference>
<dbReference type="AlphaFoldDB" id="A0A1D9GLK7"/>
<dbReference type="InterPro" id="IPR017871">
    <property type="entry name" value="ABC_transporter-like_CS"/>
</dbReference>
<reference evidence="8 9" key="1">
    <citation type="submission" date="2016-10" db="EMBL/GenBank/DDBJ databases">
        <title>Marinobacter salinus sp. nov., a moderately halophilic bacterium isolated from a tidal flat environment.</title>
        <authorList>
            <person name="Park S.-J."/>
        </authorList>
    </citation>
    <scope>NUCLEOTIDE SEQUENCE [LARGE SCALE GENOMIC DNA]</scope>
    <source>
        <strain evidence="8 9">Hb8</strain>
    </source>
</reference>
<dbReference type="GO" id="GO:0016887">
    <property type="term" value="F:ATP hydrolysis activity"/>
    <property type="evidence" value="ECO:0007669"/>
    <property type="project" value="UniProtKB-UniRule"/>
</dbReference>
<keyword evidence="2 6" id="KW-0813">Transport</keyword>
<dbReference type="InterPro" id="IPR003593">
    <property type="entry name" value="AAA+_ATPase"/>
</dbReference>
<feature type="domain" description="ABC transporter" evidence="7">
    <location>
        <begin position="2"/>
        <end position="240"/>
    </location>
</feature>
<keyword evidence="9" id="KW-1185">Reference proteome</keyword>
<evidence type="ECO:0000313" key="8">
    <source>
        <dbReference type="EMBL" id="AOY88479.1"/>
    </source>
</evidence>
<proteinExistence type="inferred from homology"/>
<name>A0A1D9GLK7_9GAMM</name>
<evidence type="ECO:0000259" key="7">
    <source>
        <dbReference type="PROSITE" id="PS50893"/>
    </source>
</evidence>
<keyword evidence="6" id="KW-0997">Cell inner membrane</keyword>
<dbReference type="STRING" id="1874317.BKP64_10065"/>
<organism evidence="8 9">
    <name type="scientific">Marinobacter salinus</name>
    <dbReference type="NCBI Taxonomy" id="1874317"/>
    <lineage>
        <taxon>Bacteria</taxon>
        <taxon>Pseudomonadati</taxon>
        <taxon>Pseudomonadota</taxon>
        <taxon>Gammaproteobacteria</taxon>
        <taxon>Pseudomonadales</taxon>
        <taxon>Marinobacteraceae</taxon>
        <taxon>Marinobacter</taxon>
    </lineage>
</organism>
<comment type="similarity">
    <text evidence="1 6">Belongs to the ABC transporter superfamily.</text>
</comment>
<dbReference type="PANTHER" id="PTHR43117:SF4">
    <property type="entry name" value="OSMOPROTECTANT IMPORT ATP-BINDING PROTEIN OSMV"/>
    <property type="match status" value="1"/>
</dbReference>
<dbReference type="GO" id="GO:0015418">
    <property type="term" value="F:ABC-type quaternary ammonium compound transporting activity"/>
    <property type="evidence" value="ECO:0007669"/>
    <property type="project" value="UniProtKB-EC"/>
</dbReference>
<accession>A0A1D9GLK7</accession>
<dbReference type="Pfam" id="PF00571">
    <property type="entry name" value="CBS"/>
    <property type="match status" value="2"/>
</dbReference>
<dbReference type="Pfam" id="PF00005">
    <property type="entry name" value="ABC_tran"/>
    <property type="match status" value="1"/>
</dbReference>
<keyword evidence="4 6" id="KW-0547">Nucleotide-binding</keyword>
<dbReference type="SUPFAM" id="SSF54631">
    <property type="entry name" value="CBS-domain pair"/>
    <property type="match status" value="1"/>
</dbReference>
<dbReference type="InterPro" id="IPR027417">
    <property type="entry name" value="P-loop_NTPase"/>
</dbReference>
<dbReference type="GO" id="GO:0006865">
    <property type="term" value="P:amino acid transport"/>
    <property type="evidence" value="ECO:0007669"/>
    <property type="project" value="UniProtKB-UniRule"/>
</dbReference>
<dbReference type="OrthoDB" id="9802264at2"/>
<dbReference type="Proteomes" id="UP000177445">
    <property type="component" value="Chromosome"/>
</dbReference>
<dbReference type="FunFam" id="3.40.50.300:FF:000425">
    <property type="entry name" value="Probable ABC transporter, ATP-binding subunit"/>
    <property type="match status" value="1"/>
</dbReference>
<evidence type="ECO:0000313" key="9">
    <source>
        <dbReference type="Proteomes" id="UP000177445"/>
    </source>
</evidence>
<dbReference type="EC" id="7.6.2.9" evidence="6"/>